<reference evidence="1 2" key="1">
    <citation type="submission" date="2014-06" db="EMBL/GenBank/DDBJ databases">
        <title>Evolutionary Origins and Diversification of the Mycorrhizal Mutualists.</title>
        <authorList>
            <consortium name="DOE Joint Genome Institute"/>
            <consortium name="Mycorrhizal Genomics Consortium"/>
            <person name="Kohler A."/>
            <person name="Kuo A."/>
            <person name="Nagy L.G."/>
            <person name="Floudas D."/>
            <person name="Copeland A."/>
            <person name="Barry K.W."/>
            <person name="Cichocki N."/>
            <person name="Veneault-Fourrey C."/>
            <person name="LaButti K."/>
            <person name="Lindquist E.A."/>
            <person name="Lipzen A."/>
            <person name="Lundell T."/>
            <person name="Morin E."/>
            <person name="Murat C."/>
            <person name="Riley R."/>
            <person name="Ohm R."/>
            <person name="Sun H."/>
            <person name="Tunlid A."/>
            <person name="Henrissat B."/>
            <person name="Grigoriev I.V."/>
            <person name="Hibbett D.S."/>
            <person name="Martin F."/>
        </authorList>
    </citation>
    <scope>NUCLEOTIDE SEQUENCE [LARGE SCALE GENOMIC DNA]</scope>
    <source>
        <strain evidence="1 2">SS14</strain>
    </source>
</reference>
<sequence>MPNYLIEFPIQSARKHGCVLAKSQRLLAIPAKTQFCTEVDSSGYHWHIVTLESPVLRDASQVELRSFENGGTIIFWIFLRPKQLTEAPRFFLLLHLDQIGMALYKLSEGEWGNLIRLARLKSSSGIDGYYARYPGAHDHSWLVATSESGRIRDTIDVTLSGGHPRKLEVVSGIYEEWLKFNVCYIGNETTNLGSTRQWVSHSTRSLASSFWE</sequence>
<proteinExistence type="predicted"/>
<keyword evidence="2" id="KW-1185">Reference proteome</keyword>
<name>A0A0C9UX94_SPHS4</name>
<protein>
    <submittedName>
        <fullName evidence="1">Uncharacterized protein</fullName>
    </submittedName>
</protein>
<accession>A0A0C9UX94</accession>
<organism evidence="1 2">
    <name type="scientific">Sphaerobolus stellatus (strain SS14)</name>
    <dbReference type="NCBI Taxonomy" id="990650"/>
    <lineage>
        <taxon>Eukaryota</taxon>
        <taxon>Fungi</taxon>
        <taxon>Dikarya</taxon>
        <taxon>Basidiomycota</taxon>
        <taxon>Agaricomycotina</taxon>
        <taxon>Agaricomycetes</taxon>
        <taxon>Phallomycetidae</taxon>
        <taxon>Geastrales</taxon>
        <taxon>Sphaerobolaceae</taxon>
        <taxon>Sphaerobolus</taxon>
    </lineage>
</organism>
<evidence type="ECO:0000313" key="2">
    <source>
        <dbReference type="Proteomes" id="UP000054279"/>
    </source>
</evidence>
<dbReference type="EMBL" id="KN837152">
    <property type="protein sequence ID" value="KIJ39484.1"/>
    <property type="molecule type" value="Genomic_DNA"/>
</dbReference>
<gene>
    <name evidence="1" type="ORF">M422DRAFT_49629</name>
</gene>
<dbReference type="Proteomes" id="UP000054279">
    <property type="component" value="Unassembled WGS sequence"/>
</dbReference>
<evidence type="ECO:0000313" key="1">
    <source>
        <dbReference type="EMBL" id="KIJ39484.1"/>
    </source>
</evidence>
<dbReference type="AlphaFoldDB" id="A0A0C9UX94"/>
<dbReference type="HOGENOM" id="CLU_1300387_0_0_1"/>